<evidence type="ECO:0000256" key="2">
    <source>
        <dbReference type="ARBA" id="ARBA00010617"/>
    </source>
</evidence>
<dbReference type="GO" id="GO:0008395">
    <property type="term" value="F:steroid hydroxylase activity"/>
    <property type="evidence" value="ECO:0007669"/>
    <property type="project" value="TreeGrafter"/>
</dbReference>
<reference evidence="9" key="2">
    <citation type="submission" date="2023-06" db="EMBL/GenBank/DDBJ databases">
        <authorList>
            <consortium name="Lawrence Berkeley National Laboratory"/>
            <person name="Haridas S."/>
            <person name="Hensen N."/>
            <person name="Bonometti L."/>
            <person name="Westerberg I."/>
            <person name="Brannstrom I.O."/>
            <person name="Guillou S."/>
            <person name="Cros-Aarteil S."/>
            <person name="Calhoun S."/>
            <person name="Kuo A."/>
            <person name="Mondo S."/>
            <person name="Pangilinan J."/>
            <person name="Riley R."/>
            <person name="Labutti K."/>
            <person name="Andreopoulos B."/>
            <person name="Lipzen A."/>
            <person name="Chen C."/>
            <person name="Yanf M."/>
            <person name="Daum C."/>
            <person name="Ng V."/>
            <person name="Clum A."/>
            <person name="Steindorff A."/>
            <person name="Ohm R."/>
            <person name="Martin F."/>
            <person name="Silar P."/>
            <person name="Natvig D."/>
            <person name="Lalanne C."/>
            <person name="Gautier V."/>
            <person name="Ament-Velasquez S.L."/>
            <person name="Kruys A."/>
            <person name="Hutchinson M.I."/>
            <person name="Powell A.J."/>
            <person name="Barry K."/>
            <person name="Miller A.N."/>
            <person name="Grigoriev I.V."/>
            <person name="Debuchy R."/>
            <person name="Gladieux P."/>
            <person name="Thoren M.H."/>
            <person name="Johannesson H."/>
        </authorList>
    </citation>
    <scope>NUCLEOTIDE SEQUENCE</scope>
    <source>
        <strain evidence="9">CBS 118394</strain>
    </source>
</reference>
<dbReference type="SUPFAM" id="SSF48264">
    <property type="entry name" value="Cytochrome P450"/>
    <property type="match status" value="1"/>
</dbReference>
<dbReference type="GO" id="GO:0005506">
    <property type="term" value="F:iron ion binding"/>
    <property type="evidence" value="ECO:0007669"/>
    <property type="project" value="InterPro"/>
</dbReference>
<dbReference type="Gene3D" id="1.10.630.10">
    <property type="entry name" value="Cytochrome P450"/>
    <property type="match status" value="1"/>
</dbReference>
<name>A0AAE0HSX5_9PEZI</name>
<dbReference type="AlphaFoldDB" id="A0AAE0HSX5"/>
<evidence type="ECO:0000256" key="6">
    <source>
        <dbReference type="ARBA" id="ARBA00023033"/>
    </source>
</evidence>
<evidence type="ECO:0000313" key="9">
    <source>
        <dbReference type="EMBL" id="KAK3312027.1"/>
    </source>
</evidence>
<dbReference type="PANTHER" id="PTHR24304:SF2">
    <property type="entry name" value="24-HYDROXYCHOLESTEROL 7-ALPHA-HYDROXYLASE"/>
    <property type="match status" value="1"/>
</dbReference>
<keyword evidence="8" id="KW-1133">Transmembrane helix</keyword>
<evidence type="ECO:0000256" key="7">
    <source>
        <dbReference type="PIRSR" id="PIRSR602403-1"/>
    </source>
</evidence>
<evidence type="ECO:0000256" key="3">
    <source>
        <dbReference type="ARBA" id="ARBA00022617"/>
    </source>
</evidence>
<keyword evidence="3 7" id="KW-0349">Heme</keyword>
<reference evidence="9" key="1">
    <citation type="journal article" date="2023" name="Mol. Phylogenet. Evol.">
        <title>Genome-scale phylogeny and comparative genomics of the fungal order Sordariales.</title>
        <authorList>
            <person name="Hensen N."/>
            <person name="Bonometti L."/>
            <person name="Westerberg I."/>
            <person name="Brannstrom I.O."/>
            <person name="Guillou S."/>
            <person name="Cros-Aarteil S."/>
            <person name="Calhoun S."/>
            <person name="Haridas S."/>
            <person name="Kuo A."/>
            <person name="Mondo S."/>
            <person name="Pangilinan J."/>
            <person name="Riley R."/>
            <person name="LaButti K."/>
            <person name="Andreopoulos B."/>
            <person name="Lipzen A."/>
            <person name="Chen C."/>
            <person name="Yan M."/>
            <person name="Daum C."/>
            <person name="Ng V."/>
            <person name="Clum A."/>
            <person name="Steindorff A."/>
            <person name="Ohm R.A."/>
            <person name="Martin F."/>
            <person name="Silar P."/>
            <person name="Natvig D.O."/>
            <person name="Lalanne C."/>
            <person name="Gautier V."/>
            <person name="Ament-Velasquez S.L."/>
            <person name="Kruys A."/>
            <person name="Hutchinson M.I."/>
            <person name="Powell A.J."/>
            <person name="Barry K."/>
            <person name="Miller A.N."/>
            <person name="Grigoriev I.V."/>
            <person name="Debuchy R."/>
            <person name="Gladieux P."/>
            <person name="Hiltunen Thoren M."/>
            <person name="Johannesson H."/>
        </authorList>
    </citation>
    <scope>NUCLEOTIDE SEQUENCE</scope>
    <source>
        <strain evidence="9">CBS 118394</strain>
    </source>
</reference>
<sequence length="556" mass="63285">MASSTGGSFSLDGATLFTQSTLVLLLTTLTTCVIIWLLYSKDDSGPPSVPETIPFISNAYHFLMDMTRFMRRASKAFGDSDLVKFRLGPKRAYILRGQRNIQALFRPNPDIGSEGFMLLAMKKLWDMSPSDSLKYEKDKSGRLKTPNPGTESVRESERYWAGTHHLYSEFLTKAHHANNLAAKFYSLFNERLDRHQPADEWATVRILDFLKCHMAESATVSLDGAKILDLNPDFMDLYWAFDKVAVLLAFGTPRWLIPKAYRLREKYYATLFRYWESAWKNFDWDGPLVEADWEENFGSRFARELARWLRGRGFTDQTAAGMYAVILFGLNSNTVPTATWMLIYIIRDKSLLDAVRAEALQAIVVDPATGSRRTLDREKLVSLPLLQSIYTEVLRLHMSVALVRETVKPIILEGHYIPKGAFVQAMTGISHMEEAVWARDGHPASEFWAARHLSYKETKSQDGKIKLEPEFTLAGRTGAFFPFGGGTGMCPGRHFAKQEVFLAVAAIITRFDVEFVEWTDMDGAKSDREPRSDERYAGSAAMPPDRDIKVRWKRLW</sequence>
<keyword evidence="6" id="KW-0503">Monooxygenase</keyword>
<dbReference type="EMBL" id="JAUEDM010000010">
    <property type="protein sequence ID" value="KAK3312027.1"/>
    <property type="molecule type" value="Genomic_DNA"/>
</dbReference>
<dbReference type="InterPro" id="IPR002403">
    <property type="entry name" value="Cyt_P450_E_grp-IV"/>
</dbReference>
<keyword evidence="6" id="KW-0560">Oxidoreductase</keyword>
<keyword evidence="5 7" id="KW-0408">Iron</keyword>
<dbReference type="PRINTS" id="PR00465">
    <property type="entry name" value="EP450IV"/>
</dbReference>
<organism evidence="9 10">
    <name type="scientific">Apodospora peruviana</name>
    <dbReference type="NCBI Taxonomy" id="516989"/>
    <lineage>
        <taxon>Eukaryota</taxon>
        <taxon>Fungi</taxon>
        <taxon>Dikarya</taxon>
        <taxon>Ascomycota</taxon>
        <taxon>Pezizomycotina</taxon>
        <taxon>Sordariomycetes</taxon>
        <taxon>Sordariomycetidae</taxon>
        <taxon>Sordariales</taxon>
        <taxon>Lasiosphaeriaceae</taxon>
        <taxon>Apodospora</taxon>
    </lineage>
</organism>
<dbReference type="InterPro" id="IPR050529">
    <property type="entry name" value="CYP450_sterol_14alpha_dmase"/>
</dbReference>
<evidence type="ECO:0000313" key="10">
    <source>
        <dbReference type="Proteomes" id="UP001283341"/>
    </source>
</evidence>
<keyword evidence="8" id="KW-0812">Transmembrane</keyword>
<dbReference type="InterPro" id="IPR036396">
    <property type="entry name" value="Cyt_P450_sf"/>
</dbReference>
<feature type="transmembrane region" description="Helical" evidence="8">
    <location>
        <begin position="20"/>
        <end position="39"/>
    </location>
</feature>
<dbReference type="PANTHER" id="PTHR24304">
    <property type="entry name" value="CYTOCHROME P450 FAMILY 7"/>
    <property type="match status" value="1"/>
</dbReference>
<gene>
    <name evidence="9" type="ORF">B0H66DRAFT_578689</name>
</gene>
<proteinExistence type="inferred from homology"/>
<dbReference type="Pfam" id="PF00067">
    <property type="entry name" value="p450"/>
    <property type="match status" value="1"/>
</dbReference>
<comment type="cofactor">
    <cofactor evidence="1 7">
        <name>heme</name>
        <dbReference type="ChEBI" id="CHEBI:30413"/>
    </cofactor>
</comment>
<protein>
    <submittedName>
        <fullName evidence="9">Cytochrome P450</fullName>
    </submittedName>
</protein>
<keyword evidence="8" id="KW-0472">Membrane</keyword>
<evidence type="ECO:0000256" key="1">
    <source>
        <dbReference type="ARBA" id="ARBA00001971"/>
    </source>
</evidence>
<comment type="similarity">
    <text evidence="2">Belongs to the cytochrome P450 family.</text>
</comment>
<evidence type="ECO:0000256" key="8">
    <source>
        <dbReference type="SAM" id="Phobius"/>
    </source>
</evidence>
<keyword evidence="10" id="KW-1185">Reference proteome</keyword>
<keyword evidence="4 7" id="KW-0479">Metal-binding</keyword>
<dbReference type="InterPro" id="IPR001128">
    <property type="entry name" value="Cyt_P450"/>
</dbReference>
<feature type="binding site" description="axial binding residue" evidence="7">
    <location>
        <position position="490"/>
    </location>
    <ligand>
        <name>heme</name>
        <dbReference type="ChEBI" id="CHEBI:30413"/>
    </ligand>
    <ligandPart>
        <name>Fe</name>
        <dbReference type="ChEBI" id="CHEBI:18248"/>
    </ligandPart>
</feature>
<evidence type="ECO:0000256" key="4">
    <source>
        <dbReference type="ARBA" id="ARBA00022723"/>
    </source>
</evidence>
<dbReference type="GO" id="GO:0016705">
    <property type="term" value="F:oxidoreductase activity, acting on paired donors, with incorporation or reduction of molecular oxygen"/>
    <property type="evidence" value="ECO:0007669"/>
    <property type="project" value="InterPro"/>
</dbReference>
<evidence type="ECO:0000256" key="5">
    <source>
        <dbReference type="ARBA" id="ARBA00023004"/>
    </source>
</evidence>
<comment type="caution">
    <text evidence="9">The sequence shown here is derived from an EMBL/GenBank/DDBJ whole genome shotgun (WGS) entry which is preliminary data.</text>
</comment>
<dbReference type="GO" id="GO:0020037">
    <property type="term" value="F:heme binding"/>
    <property type="evidence" value="ECO:0007669"/>
    <property type="project" value="InterPro"/>
</dbReference>
<dbReference type="CDD" id="cd11040">
    <property type="entry name" value="CYP7_CYP8-like"/>
    <property type="match status" value="1"/>
</dbReference>
<dbReference type="Proteomes" id="UP001283341">
    <property type="component" value="Unassembled WGS sequence"/>
</dbReference>
<accession>A0AAE0HSX5</accession>